<dbReference type="Pfam" id="PF13193">
    <property type="entry name" value="AMP-binding_C"/>
    <property type="match status" value="1"/>
</dbReference>
<gene>
    <name evidence="3" type="ORF">CLV56_0552</name>
</gene>
<dbReference type="PANTHER" id="PTHR43767">
    <property type="entry name" value="LONG-CHAIN-FATTY-ACID--COA LIGASE"/>
    <property type="match status" value="1"/>
</dbReference>
<accession>A0A0B2BL15</accession>
<dbReference type="InterPro" id="IPR050237">
    <property type="entry name" value="ATP-dep_AMP-bd_enzyme"/>
</dbReference>
<proteinExistence type="predicted"/>
<dbReference type="Pfam" id="PF00501">
    <property type="entry name" value="AMP-binding"/>
    <property type="match status" value="1"/>
</dbReference>
<evidence type="ECO:0000313" key="3">
    <source>
        <dbReference type="EMBL" id="PJJ56346.1"/>
    </source>
</evidence>
<dbReference type="AlphaFoldDB" id="A0A0B2BL15"/>
<keyword evidence="4" id="KW-1185">Reference proteome</keyword>
<evidence type="ECO:0000313" key="4">
    <source>
        <dbReference type="Proteomes" id="UP000230842"/>
    </source>
</evidence>
<sequence length="517" mass="54965">MTLTALGASLNIANGVREFARATPRATAVVDGERTWTYARLAERSARWANALIDLGLADGAHVAVCVGNRGEHLEVACGTAMAAMTTVPVNPRYTATEAGYVIEHSETAAVVVEAALLDVVTPAASARGIPMIVIGDGAPGRTVDGGVVQDYETVLAAASPLDPHRPVEESDPFSIAYTSGTTGRPKGVMISHRSRTLTFYQAAAEWGLGNGRVSLAVAPLYHGAGFAFGYAPVFTGGTVVMLRAWSPEAMLDLTERHGVQSVFLVPAHAQMLRSLGEEAIAARDLSRLDTLYFNAAALPWGLKQWVMATFPGVAVHELYGSTESGIISNLRPPDAARKPGSVGLPWYMTETRVIGHDGAEVGPGGTGELFSRSPYLMRGYFKDPDATAACTTEDGFVTCGDLVRLDEEGYLHIVGRTKDMIVSGGVNVYPREIEDVLATHPDVMEACVLGVESRTWGEEVAAVVVMAPGRELDTDALDAHCRTSLAGFKVPRRWSTIEALPRNAAGKVVKRDVPLP</sequence>
<dbReference type="RefSeq" id="WP_039348703.1">
    <property type="nucleotide sequence ID" value="NZ_PGEZ01000001.1"/>
</dbReference>
<dbReference type="Gene3D" id="3.40.50.12780">
    <property type="entry name" value="N-terminal domain of ligase-like"/>
    <property type="match status" value="1"/>
</dbReference>
<name>A0A0B2BL15_9ACTN</name>
<dbReference type="EMBL" id="PGEZ01000001">
    <property type="protein sequence ID" value="PJJ56346.1"/>
    <property type="molecule type" value="Genomic_DNA"/>
</dbReference>
<protein>
    <submittedName>
        <fullName evidence="3">Long-chain acyl-CoA synthetase</fullName>
    </submittedName>
</protein>
<dbReference type="InterPro" id="IPR042099">
    <property type="entry name" value="ANL_N_sf"/>
</dbReference>
<dbReference type="Gene3D" id="3.30.300.30">
    <property type="match status" value="1"/>
</dbReference>
<dbReference type="Proteomes" id="UP000230842">
    <property type="component" value="Unassembled WGS sequence"/>
</dbReference>
<dbReference type="InterPro" id="IPR045851">
    <property type="entry name" value="AMP-bd_C_sf"/>
</dbReference>
<feature type="domain" description="AMP-dependent synthetase/ligase" evidence="1">
    <location>
        <begin position="17"/>
        <end position="382"/>
    </location>
</feature>
<reference evidence="3 4" key="1">
    <citation type="submission" date="2017-11" db="EMBL/GenBank/DDBJ databases">
        <title>Genomic Encyclopedia of Archaeal and Bacterial Type Strains, Phase II (KMG-II): From Individual Species to Whole Genera.</title>
        <authorList>
            <person name="Goeker M."/>
        </authorList>
    </citation>
    <scope>NUCLEOTIDE SEQUENCE [LARGE SCALE GENOMIC DNA]</scope>
    <source>
        <strain evidence="3 4">DSM 27763</strain>
    </source>
</reference>
<dbReference type="PANTHER" id="PTHR43767:SF1">
    <property type="entry name" value="NONRIBOSOMAL PEPTIDE SYNTHASE PES1 (EUROFUNG)-RELATED"/>
    <property type="match status" value="1"/>
</dbReference>
<dbReference type="InterPro" id="IPR020845">
    <property type="entry name" value="AMP-binding_CS"/>
</dbReference>
<organism evidence="3 4">
    <name type="scientific">Mumia flava</name>
    <dbReference type="NCBI Taxonomy" id="1348852"/>
    <lineage>
        <taxon>Bacteria</taxon>
        <taxon>Bacillati</taxon>
        <taxon>Actinomycetota</taxon>
        <taxon>Actinomycetes</taxon>
        <taxon>Propionibacteriales</taxon>
        <taxon>Nocardioidaceae</taxon>
        <taxon>Mumia</taxon>
    </lineage>
</organism>
<dbReference type="InterPro" id="IPR025110">
    <property type="entry name" value="AMP-bd_C"/>
</dbReference>
<evidence type="ECO:0000259" key="1">
    <source>
        <dbReference type="Pfam" id="PF00501"/>
    </source>
</evidence>
<dbReference type="SUPFAM" id="SSF56801">
    <property type="entry name" value="Acetyl-CoA synthetase-like"/>
    <property type="match status" value="1"/>
</dbReference>
<evidence type="ECO:0000259" key="2">
    <source>
        <dbReference type="Pfam" id="PF13193"/>
    </source>
</evidence>
<comment type="caution">
    <text evidence="3">The sequence shown here is derived from an EMBL/GenBank/DDBJ whole genome shotgun (WGS) entry which is preliminary data.</text>
</comment>
<dbReference type="InterPro" id="IPR000873">
    <property type="entry name" value="AMP-dep_synth/lig_dom"/>
</dbReference>
<dbReference type="PROSITE" id="PS00455">
    <property type="entry name" value="AMP_BINDING"/>
    <property type="match status" value="1"/>
</dbReference>
<dbReference type="GO" id="GO:0016878">
    <property type="term" value="F:acid-thiol ligase activity"/>
    <property type="evidence" value="ECO:0007669"/>
    <property type="project" value="UniProtKB-ARBA"/>
</dbReference>
<feature type="domain" description="AMP-binding enzyme C-terminal" evidence="2">
    <location>
        <begin position="433"/>
        <end position="508"/>
    </location>
</feature>
<dbReference type="OrthoDB" id="9803968at2"/>